<name>A0A1I6P8S6_9ACTN</name>
<dbReference type="Proteomes" id="UP000198873">
    <property type="component" value="Unassembled WGS sequence"/>
</dbReference>
<dbReference type="InterPro" id="IPR000843">
    <property type="entry name" value="HTH_LacI"/>
</dbReference>
<sequence>MTVPDRYGGRVPTLDDVARLAGVSKSTASRALGRPALVAPETAVRVREVAERLGFVPNRAASALARGRTGVVAVVVPTLENAFFPPIVGGAQQRAADCGLQLTVVVNGLETDADVAALARLSAQVDGFLLTAPRGSDAQVAASCGYKPAVLIDRELPGVPSVVADTATAFATVARHFVERGHRHIALVGGTDRSWQNGRRMAAVRAVTEETSAVLTAFGPLPPTFGAGTRIAPAVATCGATAVIPYATALGLGIVFTLGARGIRIPDDMAVTIERPVAEALGFSAMPSIDVDGAQLGGTAMDVLRTHMTTDRAVPPPPPARLRLSVPVVLP</sequence>
<organism evidence="5 6">
    <name type="scientific">Streptomyces harbinensis</name>
    <dbReference type="NCBI Taxonomy" id="1176198"/>
    <lineage>
        <taxon>Bacteria</taxon>
        <taxon>Bacillati</taxon>
        <taxon>Actinomycetota</taxon>
        <taxon>Actinomycetes</taxon>
        <taxon>Kitasatosporales</taxon>
        <taxon>Streptomycetaceae</taxon>
        <taxon>Streptomyces</taxon>
    </lineage>
</organism>
<dbReference type="PROSITE" id="PS00356">
    <property type="entry name" value="HTH_LACI_1"/>
    <property type="match status" value="1"/>
</dbReference>
<evidence type="ECO:0000256" key="3">
    <source>
        <dbReference type="ARBA" id="ARBA00023163"/>
    </source>
</evidence>
<keyword evidence="3" id="KW-0804">Transcription</keyword>
<dbReference type="EMBL" id="FPAB01000001">
    <property type="protein sequence ID" value="SFS36591.1"/>
    <property type="molecule type" value="Genomic_DNA"/>
</dbReference>
<dbReference type="GO" id="GO:0003700">
    <property type="term" value="F:DNA-binding transcription factor activity"/>
    <property type="evidence" value="ECO:0007669"/>
    <property type="project" value="TreeGrafter"/>
</dbReference>
<gene>
    <name evidence="5" type="ORF">SAMN05444716_101349</name>
</gene>
<accession>A0A1I6P8S6</accession>
<dbReference type="Gene3D" id="3.40.50.2300">
    <property type="match status" value="2"/>
</dbReference>
<dbReference type="InterPro" id="IPR010982">
    <property type="entry name" value="Lambda_DNA-bd_dom_sf"/>
</dbReference>
<evidence type="ECO:0000259" key="4">
    <source>
        <dbReference type="PROSITE" id="PS50932"/>
    </source>
</evidence>
<keyword evidence="6" id="KW-1185">Reference proteome</keyword>
<dbReference type="AlphaFoldDB" id="A0A1I6P8S6"/>
<dbReference type="GO" id="GO:0000976">
    <property type="term" value="F:transcription cis-regulatory region binding"/>
    <property type="evidence" value="ECO:0007669"/>
    <property type="project" value="TreeGrafter"/>
</dbReference>
<dbReference type="InterPro" id="IPR028082">
    <property type="entry name" value="Peripla_BP_I"/>
</dbReference>
<feature type="domain" description="HTH lacI-type" evidence="4">
    <location>
        <begin position="12"/>
        <end position="66"/>
    </location>
</feature>
<keyword evidence="1" id="KW-0805">Transcription regulation</keyword>
<dbReference type="PROSITE" id="PS50932">
    <property type="entry name" value="HTH_LACI_2"/>
    <property type="match status" value="1"/>
</dbReference>
<dbReference type="CDD" id="cd06267">
    <property type="entry name" value="PBP1_LacI_sugar_binding-like"/>
    <property type="match status" value="1"/>
</dbReference>
<reference evidence="6" key="1">
    <citation type="submission" date="2016-10" db="EMBL/GenBank/DDBJ databases">
        <authorList>
            <person name="Varghese N."/>
            <person name="Submissions S."/>
        </authorList>
    </citation>
    <scope>NUCLEOTIDE SEQUENCE [LARGE SCALE GENOMIC DNA]</scope>
    <source>
        <strain evidence="6">CGMCC 4.7047</strain>
    </source>
</reference>
<dbReference type="Pfam" id="PF00356">
    <property type="entry name" value="LacI"/>
    <property type="match status" value="1"/>
</dbReference>
<dbReference type="STRING" id="1176198.SAMN05444716_101349"/>
<dbReference type="Gene3D" id="1.10.260.40">
    <property type="entry name" value="lambda repressor-like DNA-binding domains"/>
    <property type="match status" value="1"/>
</dbReference>
<evidence type="ECO:0000313" key="5">
    <source>
        <dbReference type="EMBL" id="SFS36591.1"/>
    </source>
</evidence>
<protein>
    <submittedName>
        <fullName evidence="5">LacI family transcriptional regulator</fullName>
    </submittedName>
</protein>
<dbReference type="InterPro" id="IPR001761">
    <property type="entry name" value="Peripla_BP/Lac1_sug-bd_dom"/>
</dbReference>
<dbReference type="Pfam" id="PF00532">
    <property type="entry name" value="Peripla_BP_1"/>
    <property type="match status" value="1"/>
</dbReference>
<dbReference type="SMART" id="SM00354">
    <property type="entry name" value="HTH_LACI"/>
    <property type="match status" value="1"/>
</dbReference>
<keyword evidence="2" id="KW-0238">DNA-binding</keyword>
<dbReference type="SUPFAM" id="SSF47413">
    <property type="entry name" value="lambda repressor-like DNA-binding domains"/>
    <property type="match status" value="1"/>
</dbReference>
<dbReference type="PANTHER" id="PTHR30146:SF109">
    <property type="entry name" value="HTH-TYPE TRANSCRIPTIONAL REGULATOR GALS"/>
    <property type="match status" value="1"/>
</dbReference>
<dbReference type="CDD" id="cd01392">
    <property type="entry name" value="HTH_LacI"/>
    <property type="match status" value="1"/>
</dbReference>
<proteinExistence type="predicted"/>
<evidence type="ECO:0000256" key="2">
    <source>
        <dbReference type="ARBA" id="ARBA00023125"/>
    </source>
</evidence>
<evidence type="ECO:0000256" key="1">
    <source>
        <dbReference type="ARBA" id="ARBA00023015"/>
    </source>
</evidence>
<dbReference type="SUPFAM" id="SSF53822">
    <property type="entry name" value="Periplasmic binding protein-like I"/>
    <property type="match status" value="1"/>
</dbReference>
<evidence type="ECO:0000313" key="6">
    <source>
        <dbReference type="Proteomes" id="UP000198873"/>
    </source>
</evidence>
<dbReference type="PANTHER" id="PTHR30146">
    <property type="entry name" value="LACI-RELATED TRANSCRIPTIONAL REPRESSOR"/>
    <property type="match status" value="1"/>
</dbReference>